<dbReference type="RefSeq" id="WP_188898105.1">
    <property type="nucleotide sequence ID" value="NZ_BMKS01000001.1"/>
</dbReference>
<protein>
    <recommendedName>
        <fullName evidence="5">Tripartite tricarboxylate transporter substrate binding protein</fullName>
    </recommendedName>
</protein>
<dbReference type="PROSITE" id="PS51318">
    <property type="entry name" value="TAT"/>
    <property type="match status" value="1"/>
</dbReference>
<dbReference type="InterPro" id="IPR005064">
    <property type="entry name" value="BUG"/>
</dbReference>
<dbReference type="Pfam" id="PF03401">
    <property type="entry name" value="TctC"/>
    <property type="match status" value="1"/>
</dbReference>
<keyword evidence="2" id="KW-0732">Signal</keyword>
<feature type="signal peptide" evidence="2">
    <location>
        <begin position="1"/>
        <end position="19"/>
    </location>
</feature>
<evidence type="ECO:0008006" key="5">
    <source>
        <dbReference type="Google" id="ProtNLM"/>
    </source>
</evidence>
<feature type="chain" id="PRO_5035275356" description="Tripartite tricarboxylate transporter substrate binding protein" evidence="2">
    <location>
        <begin position="20"/>
        <end position="330"/>
    </location>
</feature>
<sequence>MSTRRRILHVAAAAPGALAAPAVLRGAAAQEATFPNRPITIVNPYPPGGATDFGTRLLAARMEPELGQSIVVDSRPGAGTAVANAYVAGLRPDGYTLLMGTTSLAVLPALQPNVQPRDPQSAFTPIGTATRSPFILHVHPSVPARTTAELIAHAKANPGKLSWGSSGIGAINHMTLELFRSRAGIDVVHVPYRGGAPALLDIQAGRIHAMFAAVQEAIGSVRDGRTRAIAVTSASRIGVLPDLPPVAEALPGFETVFWQGLFGPAGLPAGVVSRLGAALRVATTDESVRARMAEQGIEAWPGDAELLRQTLARDTEMWGKIIREANIRVE</sequence>
<reference evidence="3 4" key="1">
    <citation type="journal article" date="2014" name="Int. J. Syst. Evol. Microbiol.">
        <title>Complete genome sequence of Corynebacterium casei LMG S-19264T (=DSM 44701T), isolated from a smear-ripened cheese.</title>
        <authorList>
            <consortium name="US DOE Joint Genome Institute (JGI-PGF)"/>
            <person name="Walter F."/>
            <person name="Albersmeier A."/>
            <person name="Kalinowski J."/>
            <person name="Ruckert C."/>
        </authorList>
    </citation>
    <scope>NUCLEOTIDE SEQUENCE [LARGE SCALE GENOMIC DNA]</scope>
    <source>
        <strain evidence="3 4">CGMCC 1.16330</strain>
    </source>
</reference>
<dbReference type="Gene3D" id="3.40.190.150">
    <property type="entry name" value="Bordetella uptake gene, domain 1"/>
    <property type="match status" value="1"/>
</dbReference>
<proteinExistence type="inferred from homology"/>
<keyword evidence="4" id="KW-1185">Reference proteome</keyword>
<evidence type="ECO:0000313" key="4">
    <source>
        <dbReference type="Proteomes" id="UP000597507"/>
    </source>
</evidence>
<comment type="similarity">
    <text evidence="1">Belongs to the UPF0065 (bug) family.</text>
</comment>
<dbReference type="SUPFAM" id="SSF53850">
    <property type="entry name" value="Periplasmic binding protein-like II"/>
    <property type="match status" value="1"/>
</dbReference>
<dbReference type="Gene3D" id="3.40.190.10">
    <property type="entry name" value="Periplasmic binding protein-like II"/>
    <property type="match status" value="1"/>
</dbReference>
<accession>A0A8J2Z8F8</accession>
<evidence type="ECO:0000256" key="1">
    <source>
        <dbReference type="ARBA" id="ARBA00006987"/>
    </source>
</evidence>
<dbReference type="Proteomes" id="UP000597507">
    <property type="component" value="Unassembled WGS sequence"/>
</dbReference>
<dbReference type="PANTHER" id="PTHR42928">
    <property type="entry name" value="TRICARBOXYLATE-BINDING PROTEIN"/>
    <property type="match status" value="1"/>
</dbReference>
<gene>
    <name evidence="3" type="ORF">GCM10010964_05190</name>
</gene>
<dbReference type="InterPro" id="IPR006311">
    <property type="entry name" value="TAT_signal"/>
</dbReference>
<evidence type="ECO:0000313" key="3">
    <source>
        <dbReference type="EMBL" id="GGG19923.1"/>
    </source>
</evidence>
<organism evidence="3 4">
    <name type="scientific">Caldovatus sediminis</name>
    <dbReference type="NCBI Taxonomy" id="2041189"/>
    <lineage>
        <taxon>Bacteria</taxon>
        <taxon>Pseudomonadati</taxon>
        <taxon>Pseudomonadota</taxon>
        <taxon>Alphaproteobacteria</taxon>
        <taxon>Acetobacterales</taxon>
        <taxon>Roseomonadaceae</taxon>
        <taxon>Caldovatus</taxon>
    </lineage>
</organism>
<dbReference type="EMBL" id="BMKS01000001">
    <property type="protein sequence ID" value="GGG19923.1"/>
    <property type="molecule type" value="Genomic_DNA"/>
</dbReference>
<comment type="caution">
    <text evidence="3">The sequence shown here is derived from an EMBL/GenBank/DDBJ whole genome shotgun (WGS) entry which is preliminary data.</text>
</comment>
<dbReference type="InterPro" id="IPR042100">
    <property type="entry name" value="Bug_dom1"/>
</dbReference>
<dbReference type="AlphaFoldDB" id="A0A8J2Z8F8"/>
<dbReference type="PANTHER" id="PTHR42928:SF5">
    <property type="entry name" value="BLR1237 PROTEIN"/>
    <property type="match status" value="1"/>
</dbReference>
<evidence type="ECO:0000256" key="2">
    <source>
        <dbReference type="SAM" id="SignalP"/>
    </source>
</evidence>
<name>A0A8J2Z8F8_9PROT</name>
<dbReference type="CDD" id="cd13578">
    <property type="entry name" value="PBP2_Bug27"/>
    <property type="match status" value="1"/>
</dbReference>
<dbReference type="PIRSF" id="PIRSF017082">
    <property type="entry name" value="YflP"/>
    <property type="match status" value="1"/>
</dbReference>